<keyword evidence="3" id="KW-1185">Reference proteome</keyword>
<sequence>MDKLQLANKVMNPKYLPTVPAEVCKYGKNEVEEICKWLGAEGETDGLIDSNRMVKDNLQFKMVLKHMKGRTLKVVCQEIISSFQDMFPDYVVLAKYILTAPVTSVACERCFSIQNRLKT</sequence>
<name>A0A9D4QN30_DREPO</name>
<evidence type="ECO:0000313" key="3">
    <source>
        <dbReference type="Proteomes" id="UP000828390"/>
    </source>
</evidence>
<reference evidence="2" key="1">
    <citation type="journal article" date="2019" name="bioRxiv">
        <title>The Genome of the Zebra Mussel, Dreissena polymorpha: A Resource for Invasive Species Research.</title>
        <authorList>
            <person name="McCartney M.A."/>
            <person name="Auch B."/>
            <person name="Kono T."/>
            <person name="Mallez S."/>
            <person name="Zhang Y."/>
            <person name="Obille A."/>
            <person name="Becker A."/>
            <person name="Abrahante J.E."/>
            <person name="Garbe J."/>
            <person name="Badalamenti J.P."/>
            <person name="Herman A."/>
            <person name="Mangelson H."/>
            <person name="Liachko I."/>
            <person name="Sullivan S."/>
            <person name="Sone E.D."/>
            <person name="Koren S."/>
            <person name="Silverstein K.A.T."/>
            <person name="Beckman K.B."/>
            <person name="Gohl D.M."/>
        </authorList>
    </citation>
    <scope>NUCLEOTIDE SEQUENCE</scope>
    <source>
        <strain evidence="2">Duluth1</strain>
        <tissue evidence="2">Whole animal</tissue>
    </source>
</reference>
<evidence type="ECO:0000259" key="1">
    <source>
        <dbReference type="Pfam" id="PF05699"/>
    </source>
</evidence>
<accession>A0A9D4QN30</accession>
<organism evidence="2 3">
    <name type="scientific">Dreissena polymorpha</name>
    <name type="common">Zebra mussel</name>
    <name type="synonym">Mytilus polymorpha</name>
    <dbReference type="NCBI Taxonomy" id="45954"/>
    <lineage>
        <taxon>Eukaryota</taxon>
        <taxon>Metazoa</taxon>
        <taxon>Spiralia</taxon>
        <taxon>Lophotrochozoa</taxon>
        <taxon>Mollusca</taxon>
        <taxon>Bivalvia</taxon>
        <taxon>Autobranchia</taxon>
        <taxon>Heteroconchia</taxon>
        <taxon>Euheterodonta</taxon>
        <taxon>Imparidentia</taxon>
        <taxon>Neoheterodontei</taxon>
        <taxon>Myida</taxon>
        <taxon>Dreissenoidea</taxon>
        <taxon>Dreissenidae</taxon>
        <taxon>Dreissena</taxon>
    </lineage>
</organism>
<comment type="caution">
    <text evidence="2">The sequence shown here is derived from an EMBL/GenBank/DDBJ whole genome shotgun (WGS) entry which is preliminary data.</text>
</comment>
<dbReference type="AlphaFoldDB" id="A0A9D4QN30"/>
<dbReference type="GO" id="GO:0046983">
    <property type="term" value="F:protein dimerization activity"/>
    <property type="evidence" value="ECO:0007669"/>
    <property type="project" value="InterPro"/>
</dbReference>
<reference evidence="2" key="2">
    <citation type="submission" date="2020-11" db="EMBL/GenBank/DDBJ databases">
        <authorList>
            <person name="McCartney M.A."/>
            <person name="Auch B."/>
            <person name="Kono T."/>
            <person name="Mallez S."/>
            <person name="Becker A."/>
            <person name="Gohl D.M."/>
            <person name="Silverstein K.A.T."/>
            <person name="Koren S."/>
            <person name="Bechman K.B."/>
            <person name="Herman A."/>
            <person name="Abrahante J.E."/>
            <person name="Garbe J."/>
        </authorList>
    </citation>
    <scope>NUCLEOTIDE SEQUENCE</scope>
    <source>
        <strain evidence="2">Duluth1</strain>
        <tissue evidence="2">Whole animal</tissue>
    </source>
</reference>
<protein>
    <recommendedName>
        <fullName evidence="1">HAT C-terminal dimerisation domain-containing protein</fullName>
    </recommendedName>
</protein>
<dbReference type="InterPro" id="IPR008906">
    <property type="entry name" value="HATC_C_dom"/>
</dbReference>
<feature type="domain" description="HAT C-terminal dimerisation" evidence="1">
    <location>
        <begin position="82"/>
        <end position="116"/>
    </location>
</feature>
<dbReference type="Pfam" id="PF05699">
    <property type="entry name" value="Dimer_Tnp_hAT"/>
    <property type="match status" value="1"/>
</dbReference>
<dbReference type="Proteomes" id="UP000828390">
    <property type="component" value="Unassembled WGS sequence"/>
</dbReference>
<dbReference type="EMBL" id="JAIWYP010000004">
    <property type="protein sequence ID" value="KAH3837029.1"/>
    <property type="molecule type" value="Genomic_DNA"/>
</dbReference>
<evidence type="ECO:0000313" key="2">
    <source>
        <dbReference type="EMBL" id="KAH3837029.1"/>
    </source>
</evidence>
<gene>
    <name evidence="2" type="ORF">DPMN_110407</name>
</gene>
<proteinExistence type="predicted"/>